<gene>
    <name evidence="4" type="ORF">CBR64_06400</name>
</gene>
<dbReference type="GO" id="GO:0003885">
    <property type="term" value="F:D-arabinono-1,4-lactone oxidase activity"/>
    <property type="evidence" value="ECO:0007669"/>
    <property type="project" value="InterPro"/>
</dbReference>
<dbReference type="PROSITE" id="PS51387">
    <property type="entry name" value="FAD_PCMH"/>
    <property type="match status" value="1"/>
</dbReference>
<name>A0A1Y0HSN5_CELCE</name>
<dbReference type="InterPro" id="IPR016166">
    <property type="entry name" value="FAD-bd_PCMH"/>
</dbReference>
<dbReference type="EMBL" id="CP021383">
    <property type="protein sequence ID" value="ARU51178.1"/>
    <property type="molecule type" value="Genomic_DNA"/>
</dbReference>
<organism evidence="4 5">
    <name type="scientific">Cellulosimicrobium cellulans</name>
    <name type="common">Arthrobacter luteus</name>
    <dbReference type="NCBI Taxonomy" id="1710"/>
    <lineage>
        <taxon>Bacteria</taxon>
        <taxon>Bacillati</taxon>
        <taxon>Actinomycetota</taxon>
        <taxon>Actinomycetes</taxon>
        <taxon>Micrococcales</taxon>
        <taxon>Promicromonosporaceae</taxon>
        <taxon>Cellulosimicrobium</taxon>
    </lineage>
</organism>
<dbReference type="Pfam" id="PF04030">
    <property type="entry name" value="ALO"/>
    <property type="match status" value="1"/>
</dbReference>
<dbReference type="InterPro" id="IPR006094">
    <property type="entry name" value="Oxid_FAD_bind_N"/>
</dbReference>
<dbReference type="Gene3D" id="3.30.70.2530">
    <property type="match status" value="1"/>
</dbReference>
<dbReference type="InterPro" id="IPR016171">
    <property type="entry name" value="Vanillyl_alc_oxidase_C-sub2"/>
</dbReference>
<accession>A0A1Y0HSN5</accession>
<dbReference type="GO" id="GO:0071949">
    <property type="term" value="F:FAD binding"/>
    <property type="evidence" value="ECO:0007669"/>
    <property type="project" value="InterPro"/>
</dbReference>
<dbReference type="PANTHER" id="PTHR43762:SF1">
    <property type="entry name" value="D-ARABINONO-1,4-LACTONE OXIDASE"/>
    <property type="match status" value="1"/>
</dbReference>
<feature type="region of interest" description="Disordered" evidence="2">
    <location>
        <begin position="1"/>
        <end position="72"/>
    </location>
</feature>
<evidence type="ECO:0000256" key="2">
    <source>
        <dbReference type="SAM" id="MobiDB-lite"/>
    </source>
</evidence>
<dbReference type="PANTHER" id="PTHR43762">
    <property type="entry name" value="L-GULONOLACTONE OXIDASE"/>
    <property type="match status" value="1"/>
</dbReference>
<dbReference type="Gene3D" id="1.10.45.10">
    <property type="entry name" value="Vanillyl-alcohol Oxidase, Chain A, domain 4"/>
    <property type="match status" value="1"/>
</dbReference>
<proteinExistence type="predicted"/>
<dbReference type="InterPro" id="IPR016169">
    <property type="entry name" value="FAD-bd_PCMH_sub2"/>
</dbReference>
<reference evidence="4 5" key="1">
    <citation type="submission" date="2017-05" db="EMBL/GenBank/DDBJ databases">
        <authorList>
            <person name="Song R."/>
            <person name="Chenine A.L."/>
            <person name="Ruprecht R.M."/>
        </authorList>
    </citation>
    <scope>NUCLEOTIDE SEQUENCE [LARGE SCALE GENOMIC DNA]</scope>
    <source>
        <strain evidence="4 5">PSBB019</strain>
    </source>
</reference>
<dbReference type="Gene3D" id="3.30.465.10">
    <property type="match status" value="1"/>
</dbReference>
<dbReference type="InterPro" id="IPR036318">
    <property type="entry name" value="FAD-bd_PCMH-like_sf"/>
</dbReference>
<evidence type="ECO:0000313" key="4">
    <source>
        <dbReference type="EMBL" id="ARU51178.1"/>
    </source>
</evidence>
<sequence>MSRSHRFVPFRGPRAAPDRGWGQPPSGWPSTACPPSSTTWTSFWPSERRSRRVRRGGGWQGGGVTTTAEPARSGNWAGNLTYSSVEVVHPLTPDALADVVRRSRRVKALGSRHSFGDVADTTGTHVVLDRYDDGRPPVVVDPATGVASVAAGLRYGDVTRHVQAAGRALANLASLPHISVAGSVATATHGSGDAVGSLASAVVGLELVAGDGERRLLRRGDADFPGAVVALGSLGVVTRVELETVPTFDVRQDVHVGLPWDAVTAYYDELTASAYSVSLFTDWGPDGVQQVWRKSRLAPGETGTAREELFGATPAATMLHPLPGVDPRHCTPQLGEPGPWNERLPHFRLDFTPSNGAELQSEYLVPRARAQEAFAAMRDLGPRVTPLLQVGEVRTVAADAEPLWLSPFDGAAVGVHLTWKPLPDDVARVLPDVEAALLSLGARPHWGKLSHALVHDPGSVAALYPRFDDFGDLVQRYDPDARFLGGYVERLLAS</sequence>
<dbReference type="InterPro" id="IPR016167">
    <property type="entry name" value="FAD-bd_PCMH_sub1"/>
</dbReference>
<keyword evidence="1" id="KW-0560">Oxidoreductase</keyword>
<feature type="domain" description="FAD-binding PCMH-type" evidence="3">
    <location>
        <begin position="80"/>
        <end position="247"/>
    </location>
</feature>
<dbReference type="Gene3D" id="3.30.43.10">
    <property type="entry name" value="Uridine Diphospho-n-acetylenolpyruvylglucosamine Reductase, domain 2"/>
    <property type="match status" value="1"/>
</dbReference>
<feature type="compositionally biased region" description="Low complexity" evidence="2">
    <location>
        <begin position="34"/>
        <end position="45"/>
    </location>
</feature>
<dbReference type="Pfam" id="PF01565">
    <property type="entry name" value="FAD_binding_4"/>
    <property type="match status" value="1"/>
</dbReference>
<dbReference type="Gene3D" id="3.30.70.2520">
    <property type="match status" value="1"/>
</dbReference>
<evidence type="ECO:0000256" key="1">
    <source>
        <dbReference type="ARBA" id="ARBA00023002"/>
    </source>
</evidence>
<dbReference type="AlphaFoldDB" id="A0A1Y0HSN5"/>
<dbReference type="Proteomes" id="UP000196228">
    <property type="component" value="Chromosome"/>
</dbReference>
<dbReference type="OrthoDB" id="9800184at2"/>
<evidence type="ECO:0000313" key="5">
    <source>
        <dbReference type="Proteomes" id="UP000196228"/>
    </source>
</evidence>
<dbReference type="InterPro" id="IPR007173">
    <property type="entry name" value="ALO_C"/>
</dbReference>
<dbReference type="GO" id="GO:0080049">
    <property type="term" value="F:L-gulono-1,4-lactone dehydrogenase activity"/>
    <property type="evidence" value="ECO:0007669"/>
    <property type="project" value="TreeGrafter"/>
</dbReference>
<dbReference type="InterPro" id="IPR010031">
    <property type="entry name" value="FAD_lactone_oxidase-like"/>
</dbReference>
<protein>
    <recommendedName>
        <fullName evidence="3">FAD-binding PCMH-type domain-containing protein</fullName>
    </recommendedName>
</protein>
<dbReference type="GO" id="GO:0016020">
    <property type="term" value="C:membrane"/>
    <property type="evidence" value="ECO:0007669"/>
    <property type="project" value="InterPro"/>
</dbReference>
<dbReference type="KEGG" id="cceu:CBR64_06400"/>
<dbReference type="SUPFAM" id="SSF56176">
    <property type="entry name" value="FAD-binding/transporter-associated domain-like"/>
    <property type="match status" value="1"/>
</dbReference>
<evidence type="ECO:0000259" key="3">
    <source>
        <dbReference type="PROSITE" id="PS51387"/>
    </source>
</evidence>